<dbReference type="HOGENOM" id="CLU_961939_0_0_5"/>
<name>J1JS04_9HYPH</name>
<reference evidence="2 3" key="1">
    <citation type="submission" date="2012-03" db="EMBL/GenBank/DDBJ databases">
        <title>The Genome Sequence of Bartonella rattimassiliensis 15908.</title>
        <authorList>
            <consortium name="The Broad Institute Genome Sequencing Platform"/>
            <consortium name="The Broad Institute Genome Sequencing Center for Infectious Disease"/>
            <person name="Feldgarden M."/>
            <person name="Kirby J."/>
            <person name="Kosoy M."/>
            <person name="Birtles R."/>
            <person name="Probert W.S."/>
            <person name="Chiaraviglio L."/>
            <person name="Young S.K."/>
            <person name="Zeng Q."/>
            <person name="Gargeya S."/>
            <person name="Fitzgerald M."/>
            <person name="Haas B."/>
            <person name="Abouelleil A."/>
            <person name="Alvarado L."/>
            <person name="Arachchi H.M."/>
            <person name="Berlin A."/>
            <person name="Chapman S.B."/>
            <person name="Gearin G."/>
            <person name="Goldberg J."/>
            <person name="Griggs A."/>
            <person name="Gujja S."/>
            <person name="Hansen M."/>
            <person name="Heiman D."/>
            <person name="Howarth C."/>
            <person name="Larimer J."/>
            <person name="Lui A."/>
            <person name="MacDonald P.J.P."/>
            <person name="McCowen C."/>
            <person name="Montmayeur A."/>
            <person name="Murphy C."/>
            <person name="Neiman D."/>
            <person name="Pearson M."/>
            <person name="Priest M."/>
            <person name="Roberts A."/>
            <person name="Saif S."/>
            <person name="Shea T."/>
            <person name="Sisk P."/>
            <person name="Stolte C."/>
            <person name="Sykes S."/>
            <person name="Wortman J."/>
            <person name="Nusbaum C."/>
            <person name="Birren B."/>
        </authorList>
    </citation>
    <scope>NUCLEOTIDE SEQUENCE [LARGE SCALE GENOMIC DNA]</scope>
    <source>
        <strain evidence="2 3">15908</strain>
    </source>
</reference>
<proteinExistence type="predicted"/>
<sequence length="288" mass="33676">MLSSLQKLLTIILLLLPLIYGVKNVHAEFNLTELSLSGLTLDEQYKRIKERLQVIEKRIKFLEKTLADLTLSQIRAHNIEHDRLLQEQGDLNDERYKLSLKLGDLANKKTELAYRAHKAREYRVGEYEKKLSKTKEYLKSRSAFELGYSDTANGEIPTDHDIDEMVQLYPVFVLGCKIEENLLDSDIGDLLRKDFGWKREDFSWAKNAINSIDPKLIGHFEEIMVFSVSDFEEHIISGIKDMVMRNSSNVKVAPLLCKSTRQIYNIMLPEKRKNIMDRLRFYVTEWFK</sequence>
<dbReference type="EMBL" id="AILY01000008">
    <property type="protein sequence ID" value="EJF87215.1"/>
    <property type="molecule type" value="Genomic_DNA"/>
</dbReference>
<keyword evidence="1" id="KW-0175">Coiled coil</keyword>
<accession>J1JS04</accession>
<dbReference type="AlphaFoldDB" id="J1JS04"/>
<evidence type="ECO:0000256" key="1">
    <source>
        <dbReference type="SAM" id="Coils"/>
    </source>
</evidence>
<dbReference type="OrthoDB" id="7923588at2"/>
<protein>
    <submittedName>
        <fullName evidence="2">Uncharacterized protein</fullName>
    </submittedName>
</protein>
<keyword evidence="3" id="KW-1185">Reference proteome</keyword>
<dbReference type="RefSeq" id="WP_007346643.1">
    <property type="nucleotide sequence ID" value="NZ_CALY02000044.1"/>
</dbReference>
<comment type="caution">
    <text evidence="2">The sequence shown here is derived from an EMBL/GenBank/DDBJ whole genome shotgun (WGS) entry which is preliminary data.</text>
</comment>
<evidence type="ECO:0000313" key="2">
    <source>
        <dbReference type="EMBL" id="EJF87215.1"/>
    </source>
</evidence>
<feature type="coiled-coil region" evidence="1">
    <location>
        <begin position="45"/>
        <end position="72"/>
    </location>
</feature>
<evidence type="ECO:0000313" key="3">
    <source>
        <dbReference type="Proteomes" id="UP000001077"/>
    </source>
</evidence>
<dbReference type="eggNOG" id="ENOG50313N6">
    <property type="taxonomic scope" value="Bacteria"/>
</dbReference>
<dbReference type="Proteomes" id="UP000001077">
    <property type="component" value="Unassembled WGS sequence"/>
</dbReference>
<dbReference type="PATRIC" id="fig|1094556.3.peg.425"/>
<gene>
    <name evidence="2" type="ORF">MCY_00339</name>
</gene>
<organism evidence="2 3">
    <name type="scientific">Bartonella rattimassiliensis 15908</name>
    <dbReference type="NCBI Taxonomy" id="1094556"/>
    <lineage>
        <taxon>Bacteria</taxon>
        <taxon>Pseudomonadati</taxon>
        <taxon>Pseudomonadota</taxon>
        <taxon>Alphaproteobacteria</taxon>
        <taxon>Hyphomicrobiales</taxon>
        <taxon>Bartonellaceae</taxon>
        <taxon>Bartonella</taxon>
    </lineage>
</organism>
<dbReference type="STRING" id="1094556.MCY_00339"/>